<reference evidence="2" key="1">
    <citation type="journal article" date="2019" name="Int. J. Syst. Evol. Microbiol.">
        <title>The Global Catalogue of Microorganisms (GCM) 10K type strain sequencing project: providing services to taxonomists for standard genome sequencing and annotation.</title>
        <authorList>
            <consortium name="The Broad Institute Genomics Platform"/>
            <consortium name="The Broad Institute Genome Sequencing Center for Infectious Disease"/>
            <person name="Wu L."/>
            <person name="Ma J."/>
        </authorList>
    </citation>
    <scope>NUCLEOTIDE SEQUENCE [LARGE SCALE GENOMIC DNA]</scope>
    <source>
        <strain evidence="2">CGMCC 1.15197</strain>
    </source>
</reference>
<evidence type="ECO:0000313" key="2">
    <source>
        <dbReference type="Proteomes" id="UP000632273"/>
    </source>
</evidence>
<name>A0ABQ1TQJ3_9BACT</name>
<accession>A0ABQ1TQJ3</accession>
<dbReference type="Proteomes" id="UP000632273">
    <property type="component" value="Unassembled WGS sequence"/>
</dbReference>
<keyword evidence="2" id="KW-1185">Reference proteome</keyword>
<protein>
    <submittedName>
        <fullName evidence="1">Uncharacterized protein</fullName>
    </submittedName>
</protein>
<sequence length="43" mass="4809">MQLGFQSLVQPVLVQLQQEEPLPAWALVVLQVELLLLEPVAEV</sequence>
<gene>
    <name evidence="1" type="ORF">GCM10011383_07020</name>
</gene>
<dbReference type="EMBL" id="BMHT01000001">
    <property type="protein sequence ID" value="GGE98794.1"/>
    <property type="molecule type" value="Genomic_DNA"/>
</dbReference>
<comment type="caution">
    <text evidence="1">The sequence shown here is derived from an EMBL/GenBank/DDBJ whole genome shotgun (WGS) entry which is preliminary data.</text>
</comment>
<evidence type="ECO:0000313" key="1">
    <source>
        <dbReference type="EMBL" id="GGE98794.1"/>
    </source>
</evidence>
<proteinExistence type="predicted"/>
<organism evidence="1 2">
    <name type="scientific">Hymenobacter cavernae</name>
    <dbReference type="NCBI Taxonomy" id="2044852"/>
    <lineage>
        <taxon>Bacteria</taxon>
        <taxon>Pseudomonadati</taxon>
        <taxon>Bacteroidota</taxon>
        <taxon>Cytophagia</taxon>
        <taxon>Cytophagales</taxon>
        <taxon>Hymenobacteraceae</taxon>
        <taxon>Hymenobacter</taxon>
    </lineage>
</organism>